<dbReference type="PANTHER" id="PTHR46263">
    <property type="entry name" value="ARMADILLO REPEAT-CONTAINING PROTEIN 7"/>
    <property type="match status" value="1"/>
</dbReference>
<dbReference type="Gene3D" id="1.25.10.10">
    <property type="entry name" value="Leucine-rich Repeat Variant"/>
    <property type="match status" value="1"/>
</dbReference>
<dbReference type="OrthoDB" id="201709at2759"/>
<dbReference type="PANTHER" id="PTHR46263:SF1">
    <property type="entry name" value="ARMADILLO REPEAT-CONTAINING PROTEIN 7"/>
    <property type="match status" value="1"/>
</dbReference>
<dbReference type="Proteomes" id="UP000242414">
    <property type="component" value="Unassembled WGS sequence"/>
</dbReference>
<name>A0A1X0QM84_RHIZD</name>
<reference evidence="1" key="1">
    <citation type="journal article" date="2016" name="Proc. Natl. Acad. Sci. U.S.A.">
        <title>Lipid metabolic changes in an early divergent fungus govern the establishment of a mutualistic symbiosis with endobacteria.</title>
        <authorList>
            <person name="Lastovetsky O.A."/>
            <person name="Gaspar M.L."/>
            <person name="Mondo S.J."/>
            <person name="LaButti K.M."/>
            <person name="Sandor L."/>
            <person name="Grigoriev I.V."/>
            <person name="Henry S.A."/>
            <person name="Pawlowska T.E."/>
        </authorList>
    </citation>
    <scope>NUCLEOTIDE SEQUENCE [LARGE SCALE GENOMIC DNA]</scope>
    <source>
        <strain evidence="1">ATCC 52814</strain>
    </source>
</reference>
<evidence type="ECO:0000313" key="1">
    <source>
        <dbReference type="EMBL" id="ORE00868.1"/>
    </source>
</evidence>
<sequence>MFQSKAYIERRHGKNSANRSEYLEQLINEYKTTNDKVAKQQVLAHLANFAYDPINYDHLWNLYAVDLFLEAITDPDPLLREFGMGGLANICLEPRHYEYIMSQPSFRQNIISCIDNTWTKNIKINAMTTLMLLITEENYSVLLTDELKNRLLNIKNNDKDKQTTMLASLFLADYYHC</sequence>
<accession>A0A1X0QM84</accession>
<gene>
    <name evidence="1" type="ORF">BCV72DRAFT_310559</name>
</gene>
<dbReference type="InterPro" id="IPR042462">
    <property type="entry name" value="ARMC7"/>
</dbReference>
<dbReference type="EMBL" id="KV922241">
    <property type="protein sequence ID" value="ORE00868.1"/>
    <property type="molecule type" value="Genomic_DNA"/>
</dbReference>
<dbReference type="VEuPathDB" id="FungiDB:BCV72DRAFT_310559"/>
<dbReference type="AlphaFoldDB" id="A0A1X0QM84"/>
<dbReference type="SUPFAM" id="SSF48371">
    <property type="entry name" value="ARM repeat"/>
    <property type="match status" value="1"/>
</dbReference>
<dbReference type="InterPro" id="IPR011989">
    <property type="entry name" value="ARM-like"/>
</dbReference>
<protein>
    <submittedName>
        <fullName evidence="1">Armadillo repeat-containing protein 7</fullName>
    </submittedName>
</protein>
<dbReference type="InterPro" id="IPR016024">
    <property type="entry name" value="ARM-type_fold"/>
</dbReference>
<organism evidence="1">
    <name type="scientific">Rhizopus microsporus var. microsporus</name>
    <dbReference type="NCBI Taxonomy" id="86635"/>
    <lineage>
        <taxon>Eukaryota</taxon>
        <taxon>Fungi</taxon>
        <taxon>Fungi incertae sedis</taxon>
        <taxon>Mucoromycota</taxon>
        <taxon>Mucoromycotina</taxon>
        <taxon>Mucoromycetes</taxon>
        <taxon>Mucorales</taxon>
        <taxon>Mucorineae</taxon>
        <taxon>Rhizopodaceae</taxon>
        <taxon>Rhizopus</taxon>
    </lineage>
</organism>
<proteinExistence type="predicted"/>